<keyword evidence="11 12" id="KW-0472">Membrane</keyword>
<keyword evidence="9 12" id="KW-1133">Transmembrane helix</keyword>
<feature type="compositionally biased region" description="Low complexity" evidence="13">
    <location>
        <begin position="217"/>
        <end position="228"/>
    </location>
</feature>
<feature type="transmembrane region" description="Helical" evidence="12">
    <location>
        <begin position="192"/>
        <end position="212"/>
    </location>
</feature>
<evidence type="ECO:0000256" key="5">
    <source>
        <dbReference type="ARBA" id="ARBA00022475"/>
    </source>
</evidence>
<dbReference type="EMBL" id="GAKP01002706">
    <property type="protein sequence ID" value="JAC56246.1"/>
    <property type="molecule type" value="Transcribed_RNA"/>
</dbReference>
<dbReference type="GO" id="GO:0051119">
    <property type="term" value="F:sugar transmembrane transporter activity"/>
    <property type="evidence" value="ECO:0007669"/>
    <property type="project" value="InterPro"/>
</dbReference>
<evidence type="ECO:0000256" key="13">
    <source>
        <dbReference type="SAM" id="MobiDB-lite"/>
    </source>
</evidence>
<keyword evidence="6 12" id="KW-0762">Sugar transport</keyword>
<feature type="transmembrane region" description="Helical" evidence="12">
    <location>
        <begin position="164"/>
        <end position="186"/>
    </location>
</feature>
<dbReference type="AlphaFoldDB" id="A0A034WPZ2"/>
<dbReference type="InterPro" id="IPR004316">
    <property type="entry name" value="SWEET_rpt"/>
</dbReference>
<sequence>MEALSNILAPYSHVLAKVAGTITTLQFLSVVILLNDIRKRGRSDGYPPEPFLGGVVLSILTLKMGTLMGDAATIKVNLLGITLSAVFLSIFYWYASSEFRGKILSKIGIAAAFTVACLAYATIENPKKIEFRFGMLVTGILVFLVGSPLLHLNKIIEKKSTEGMPFPIIFTGTLVAASWALYGISIHNFMMAYQNLFLFTLSAIQLSLFVIYPNSPSVSESSVKHSPSTLEHKTSQGKTSSPSKTSVGSKKKN</sequence>
<evidence type="ECO:0000256" key="10">
    <source>
        <dbReference type="ARBA" id="ARBA00023034"/>
    </source>
</evidence>
<keyword evidence="5" id="KW-1003">Cell membrane</keyword>
<keyword evidence="7 12" id="KW-0812">Transmembrane</keyword>
<feature type="transmembrane region" description="Helical" evidence="12">
    <location>
        <begin position="107"/>
        <end position="123"/>
    </location>
</feature>
<comment type="subcellular location">
    <subcellularLocation>
        <location evidence="1">Cell membrane</location>
        <topology evidence="1">Multi-pass membrane protein</topology>
    </subcellularLocation>
    <subcellularLocation>
        <location evidence="2">Golgi apparatus membrane</location>
        <topology evidence="2">Multi-pass membrane protein</topology>
    </subcellularLocation>
</comment>
<dbReference type="InterPro" id="IPR047664">
    <property type="entry name" value="SWEET"/>
</dbReference>
<organism evidence="14">
    <name type="scientific">Bactrocera dorsalis</name>
    <name type="common">Oriental fruit fly</name>
    <name type="synonym">Dacus dorsalis</name>
    <dbReference type="NCBI Taxonomy" id="27457"/>
    <lineage>
        <taxon>Eukaryota</taxon>
        <taxon>Metazoa</taxon>
        <taxon>Ecdysozoa</taxon>
        <taxon>Arthropoda</taxon>
        <taxon>Hexapoda</taxon>
        <taxon>Insecta</taxon>
        <taxon>Pterygota</taxon>
        <taxon>Neoptera</taxon>
        <taxon>Endopterygota</taxon>
        <taxon>Diptera</taxon>
        <taxon>Brachycera</taxon>
        <taxon>Muscomorpha</taxon>
        <taxon>Tephritoidea</taxon>
        <taxon>Tephritidae</taxon>
        <taxon>Bactrocera</taxon>
        <taxon>Bactrocera</taxon>
    </lineage>
</organism>
<feature type="compositionally biased region" description="Polar residues" evidence="13">
    <location>
        <begin position="236"/>
        <end position="253"/>
    </location>
</feature>
<evidence type="ECO:0000256" key="12">
    <source>
        <dbReference type="RuleBase" id="RU910715"/>
    </source>
</evidence>
<evidence type="ECO:0000256" key="7">
    <source>
        <dbReference type="ARBA" id="ARBA00022692"/>
    </source>
</evidence>
<evidence type="ECO:0000256" key="3">
    <source>
        <dbReference type="ARBA" id="ARBA00007809"/>
    </source>
</evidence>
<evidence type="ECO:0000256" key="4">
    <source>
        <dbReference type="ARBA" id="ARBA00022448"/>
    </source>
</evidence>
<dbReference type="EMBL" id="GAKP01002707">
    <property type="protein sequence ID" value="JAC56245.1"/>
    <property type="molecule type" value="Transcribed_RNA"/>
</dbReference>
<dbReference type="KEGG" id="bdr:105225913"/>
<reference evidence="14" key="1">
    <citation type="journal article" date="2014" name="BMC Genomics">
        <title>Characterizing the developmental transcriptome of the oriental fruit fly, Bactrocera dorsalis (Diptera: Tephritidae) through comparative genomic analysis with Drosophila melanogaster utilizing modENCODE datasets.</title>
        <authorList>
            <person name="Geib S.M."/>
            <person name="Calla B."/>
            <person name="Hall B."/>
            <person name="Hou S."/>
            <person name="Manoukis N.C."/>
        </authorList>
    </citation>
    <scope>NUCLEOTIDE SEQUENCE</scope>
    <source>
        <strain evidence="14">Punador</strain>
    </source>
</reference>
<evidence type="ECO:0000256" key="2">
    <source>
        <dbReference type="ARBA" id="ARBA00004653"/>
    </source>
</evidence>
<dbReference type="Pfam" id="PF03083">
    <property type="entry name" value="MtN3_slv"/>
    <property type="match status" value="2"/>
</dbReference>
<evidence type="ECO:0000313" key="14">
    <source>
        <dbReference type="EMBL" id="JAC56245.1"/>
    </source>
</evidence>
<dbReference type="OrthoDB" id="409725at2759"/>
<comment type="similarity">
    <text evidence="3 12">Belongs to the SWEET sugar transporter family.</text>
</comment>
<feature type="transmembrane region" description="Helical" evidence="12">
    <location>
        <begin position="76"/>
        <end position="95"/>
    </location>
</feature>
<evidence type="ECO:0000256" key="6">
    <source>
        <dbReference type="ARBA" id="ARBA00022597"/>
    </source>
</evidence>
<dbReference type="Gene3D" id="1.20.1280.290">
    <property type="match status" value="2"/>
</dbReference>
<dbReference type="GO" id="GO:0000139">
    <property type="term" value="C:Golgi membrane"/>
    <property type="evidence" value="ECO:0007669"/>
    <property type="project" value="UniProtKB-SubCell"/>
</dbReference>
<feature type="transmembrane region" description="Helical" evidence="12">
    <location>
        <begin position="129"/>
        <end position="152"/>
    </location>
</feature>
<keyword evidence="8" id="KW-0677">Repeat</keyword>
<proteinExistence type="inferred from homology"/>
<evidence type="ECO:0000256" key="11">
    <source>
        <dbReference type="ARBA" id="ARBA00023136"/>
    </source>
</evidence>
<gene>
    <name evidence="14" type="primary">SWET1</name>
</gene>
<dbReference type="GO" id="GO:0005886">
    <property type="term" value="C:plasma membrane"/>
    <property type="evidence" value="ECO:0007669"/>
    <property type="project" value="UniProtKB-SubCell"/>
</dbReference>
<protein>
    <recommendedName>
        <fullName evidence="12">Sugar transporter SWEET</fullName>
    </recommendedName>
</protein>
<dbReference type="GeneID" id="105225913"/>
<evidence type="ECO:0000256" key="8">
    <source>
        <dbReference type="ARBA" id="ARBA00022737"/>
    </source>
</evidence>
<feature type="transmembrane region" description="Helical" evidence="12">
    <location>
        <begin position="14"/>
        <end position="34"/>
    </location>
</feature>
<dbReference type="PANTHER" id="PTHR10791:SF5">
    <property type="entry name" value="SUGAR TRANSPORTER SWEET"/>
    <property type="match status" value="1"/>
</dbReference>
<evidence type="ECO:0000256" key="1">
    <source>
        <dbReference type="ARBA" id="ARBA00004651"/>
    </source>
</evidence>
<dbReference type="RefSeq" id="XP_011202896.2">
    <property type="nucleotide sequence ID" value="XM_011204594.3"/>
</dbReference>
<keyword evidence="10" id="KW-0333">Golgi apparatus</keyword>
<name>A0A034WPZ2_BACDO</name>
<comment type="function">
    <text evidence="12">Mediates sugar transport across membranes.</text>
</comment>
<keyword evidence="4 12" id="KW-0813">Transport</keyword>
<evidence type="ECO:0000256" key="9">
    <source>
        <dbReference type="ARBA" id="ARBA00022989"/>
    </source>
</evidence>
<dbReference type="FunFam" id="1.20.1280.290:FF:000004">
    <property type="entry name" value="Sugar transporter SWEET"/>
    <property type="match status" value="1"/>
</dbReference>
<feature type="region of interest" description="Disordered" evidence="13">
    <location>
        <begin position="217"/>
        <end position="253"/>
    </location>
</feature>
<dbReference type="PANTHER" id="PTHR10791">
    <property type="entry name" value="RAG1-ACTIVATING PROTEIN 1"/>
    <property type="match status" value="1"/>
</dbReference>
<comment type="caution">
    <text evidence="12">Lacks conserved residue(s) required for the propagation of feature annotation.</text>
</comment>
<accession>A0A034WPZ2</accession>